<keyword evidence="6" id="KW-1185">Reference proteome</keyword>
<dbReference type="InterPro" id="IPR023298">
    <property type="entry name" value="ATPase_P-typ_TM_dom_sf"/>
</dbReference>
<dbReference type="PANTHER" id="PTHR24093">
    <property type="entry name" value="CATION TRANSPORTING ATPASE"/>
    <property type="match status" value="1"/>
</dbReference>
<evidence type="ECO:0000256" key="3">
    <source>
        <dbReference type="SAM" id="Phobius"/>
    </source>
</evidence>
<feature type="domain" description="Cation-transporting P-type ATPase C-terminal" evidence="4">
    <location>
        <begin position="119"/>
        <end position="177"/>
    </location>
</feature>
<dbReference type="eggNOG" id="KOG2760">
    <property type="taxonomic scope" value="Eukaryota"/>
</dbReference>
<dbReference type="Pfam" id="PF00689">
    <property type="entry name" value="Cation_ATPase_C"/>
    <property type="match status" value="1"/>
</dbReference>
<keyword evidence="3" id="KW-1133">Transmembrane helix</keyword>
<dbReference type="PANTHER" id="PTHR24093:SF479">
    <property type="entry name" value="CALCIUM-TRANSPORTING ATPASE"/>
    <property type="match status" value="1"/>
</dbReference>
<dbReference type="InterPro" id="IPR006068">
    <property type="entry name" value="ATPase_P-typ_cation-transptr_C"/>
</dbReference>
<dbReference type="AlphaFoldDB" id="A0A0D3CH74"/>
<dbReference type="GO" id="GO:0005388">
    <property type="term" value="F:P-type calcium transporter activity"/>
    <property type="evidence" value="ECO:0007669"/>
    <property type="project" value="TreeGrafter"/>
</dbReference>
<evidence type="ECO:0000259" key="4">
    <source>
        <dbReference type="Pfam" id="PF00689"/>
    </source>
</evidence>
<accession>A0A0D3CH74</accession>
<feature type="transmembrane region" description="Helical" evidence="3">
    <location>
        <begin position="145"/>
        <end position="169"/>
    </location>
</feature>
<evidence type="ECO:0000256" key="2">
    <source>
        <dbReference type="ARBA" id="ARBA00022842"/>
    </source>
</evidence>
<dbReference type="Proteomes" id="UP000032141">
    <property type="component" value="Chromosome C5"/>
</dbReference>
<evidence type="ECO:0000256" key="1">
    <source>
        <dbReference type="ARBA" id="ARBA00022723"/>
    </source>
</evidence>
<dbReference type="EnsemblPlants" id="Bo5g096860.1">
    <property type="protein sequence ID" value="Bo5g096860.1"/>
    <property type="gene ID" value="Bo5g096860"/>
</dbReference>
<keyword evidence="3" id="KW-0472">Membrane</keyword>
<proteinExistence type="predicted"/>
<dbReference type="eggNOG" id="KOG0204">
    <property type="taxonomic scope" value="Eukaryota"/>
</dbReference>
<keyword evidence="2" id="KW-0460">Magnesium</keyword>
<name>A0A0D3CH74_BRAOL</name>
<evidence type="ECO:0000313" key="6">
    <source>
        <dbReference type="Proteomes" id="UP000032141"/>
    </source>
</evidence>
<organism evidence="5 6">
    <name type="scientific">Brassica oleracea var. oleracea</name>
    <dbReference type="NCBI Taxonomy" id="109376"/>
    <lineage>
        <taxon>Eukaryota</taxon>
        <taxon>Viridiplantae</taxon>
        <taxon>Streptophyta</taxon>
        <taxon>Embryophyta</taxon>
        <taxon>Tracheophyta</taxon>
        <taxon>Spermatophyta</taxon>
        <taxon>Magnoliopsida</taxon>
        <taxon>eudicotyledons</taxon>
        <taxon>Gunneridae</taxon>
        <taxon>Pentapetalae</taxon>
        <taxon>rosids</taxon>
        <taxon>malvids</taxon>
        <taxon>Brassicales</taxon>
        <taxon>Brassicaceae</taxon>
        <taxon>Brassiceae</taxon>
        <taxon>Brassica</taxon>
    </lineage>
</organism>
<dbReference type="SUPFAM" id="SSF81665">
    <property type="entry name" value="Calcium ATPase, transmembrane domain M"/>
    <property type="match status" value="1"/>
</dbReference>
<reference evidence="5" key="2">
    <citation type="submission" date="2015-03" db="UniProtKB">
        <authorList>
            <consortium name="EnsemblPlants"/>
        </authorList>
    </citation>
    <scope>IDENTIFICATION</scope>
</reference>
<dbReference type="GO" id="GO:0046872">
    <property type="term" value="F:metal ion binding"/>
    <property type="evidence" value="ECO:0007669"/>
    <property type="project" value="UniProtKB-KW"/>
</dbReference>
<reference evidence="5 6" key="1">
    <citation type="journal article" date="2014" name="Genome Biol.">
        <title>Transcriptome and methylome profiling reveals relics of genome dominance in the mesopolyploid Brassica oleracea.</title>
        <authorList>
            <person name="Parkin I.A."/>
            <person name="Koh C."/>
            <person name="Tang H."/>
            <person name="Robinson S.J."/>
            <person name="Kagale S."/>
            <person name="Clarke W.E."/>
            <person name="Town C.D."/>
            <person name="Nixon J."/>
            <person name="Krishnakumar V."/>
            <person name="Bidwell S.L."/>
            <person name="Denoeud F."/>
            <person name="Belcram H."/>
            <person name="Links M.G."/>
            <person name="Just J."/>
            <person name="Clarke C."/>
            <person name="Bender T."/>
            <person name="Huebert T."/>
            <person name="Mason A.S."/>
            <person name="Pires J.C."/>
            <person name="Barker G."/>
            <person name="Moore J."/>
            <person name="Walley P.G."/>
            <person name="Manoli S."/>
            <person name="Batley J."/>
            <person name="Edwards D."/>
            <person name="Nelson M.N."/>
            <person name="Wang X."/>
            <person name="Paterson A.H."/>
            <person name="King G."/>
            <person name="Bancroft I."/>
            <person name="Chalhoub B."/>
            <person name="Sharpe A.G."/>
        </authorList>
    </citation>
    <scope>NUCLEOTIDE SEQUENCE</scope>
    <source>
        <strain evidence="5 6">cv. TO1000</strain>
    </source>
</reference>
<protein>
    <recommendedName>
        <fullName evidence="4">Cation-transporting P-type ATPase C-terminal domain-containing protein</fullName>
    </recommendedName>
</protein>
<sequence length="178" mass="20283">MASESSRIRLFTNAEVATSGRPVLRRNEVECFLLSSVDLDSEDDPPRFTSLRSYHTDEKTRFIQVFNFCKVLAHALVMYLTALQRMSGFRAFKAQVPIQWSESLYITLVRGLPGSLWCGMFQVFNEISSREMEEIDVFKGILDNYVFVVVIGATVFFQIIIIEFLGTFASTTPLTLVQ</sequence>
<dbReference type="Gramene" id="Bo5g096860.1">
    <property type="protein sequence ID" value="Bo5g096860.1"/>
    <property type="gene ID" value="Bo5g096860"/>
</dbReference>
<dbReference type="GO" id="GO:0005886">
    <property type="term" value="C:plasma membrane"/>
    <property type="evidence" value="ECO:0007669"/>
    <property type="project" value="TreeGrafter"/>
</dbReference>
<dbReference type="Gene3D" id="1.20.1110.10">
    <property type="entry name" value="Calcium-transporting ATPase, transmembrane domain"/>
    <property type="match status" value="1"/>
</dbReference>
<keyword evidence="3" id="KW-0812">Transmembrane</keyword>
<evidence type="ECO:0000313" key="5">
    <source>
        <dbReference type="EnsemblPlants" id="Bo5g096860.1"/>
    </source>
</evidence>
<dbReference type="HOGENOM" id="CLU_1512668_0_0_1"/>
<keyword evidence="1" id="KW-0479">Metal-binding</keyword>